<dbReference type="InterPro" id="IPR000953">
    <property type="entry name" value="Chromo/chromo_shadow_dom"/>
</dbReference>
<dbReference type="PROSITE" id="PS50013">
    <property type="entry name" value="CHROMO_2"/>
    <property type="match status" value="1"/>
</dbReference>
<dbReference type="GO" id="GO:0006338">
    <property type="term" value="P:chromatin remodeling"/>
    <property type="evidence" value="ECO:0007669"/>
    <property type="project" value="UniProtKB-ARBA"/>
</dbReference>
<evidence type="ECO:0000259" key="3">
    <source>
        <dbReference type="PROSITE" id="PS50013"/>
    </source>
</evidence>
<evidence type="ECO:0000313" key="4">
    <source>
        <dbReference type="EMBL" id="CAH0047087.1"/>
    </source>
</evidence>
<dbReference type="CDD" id="cd00024">
    <property type="entry name" value="CD_CSD"/>
    <property type="match status" value="1"/>
</dbReference>
<feature type="region of interest" description="Disordered" evidence="2">
    <location>
        <begin position="1"/>
        <end position="64"/>
    </location>
</feature>
<dbReference type="Gene3D" id="2.40.50.40">
    <property type="match status" value="2"/>
</dbReference>
<protein>
    <recommendedName>
        <fullName evidence="3">Chromo domain-containing protein</fullName>
    </recommendedName>
</protein>
<evidence type="ECO:0000313" key="5">
    <source>
        <dbReference type="Proteomes" id="UP000775872"/>
    </source>
</evidence>
<dbReference type="InterPro" id="IPR016197">
    <property type="entry name" value="Chromo-like_dom_sf"/>
</dbReference>
<accession>A0A9N9Z0Z1</accession>
<dbReference type="Proteomes" id="UP000775872">
    <property type="component" value="Unassembled WGS sequence"/>
</dbReference>
<comment type="subunit">
    <text evidence="1">Component of the NuA4 histone acetyltransferase complex.</text>
</comment>
<dbReference type="SUPFAM" id="SSF54160">
    <property type="entry name" value="Chromo domain-like"/>
    <property type="match status" value="2"/>
</dbReference>
<organism evidence="4 5">
    <name type="scientific">Clonostachys solani</name>
    <dbReference type="NCBI Taxonomy" id="160281"/>
    <lineage>
        <taxon>Eukaryota</taxon>
        <taxon>Fungi</taxon>
        <taxon>Dikarya</taxon>
        <taxon>Ascomycota</taxon>
        <taxon>Pezizomycotina</taxon>
        <taxon>Sordariomycetes</taxon>
        <taxon>Hypocreomycetidae</taxon>
        <taxon>Hypocreales</taxon>
        <taxon>Bionectriaceae</taxon>
        <taxon>Clonostachys</taxon>
    </lineage>
</organism>
<proteinExistence type="predicted"/>
<gene>
    <name evidence="4" type="ORF">CSOL1703_00013326</name>
</gene>
<feature type="compositionally biased region" description="Low complexity" evidence="2">
    <location>
        <begin position="52"/>
        <end position="63"/>
    </location>
</feature>
<evidence type="ECO:0000256" key="1">
    <source>
        <dbReference type="ARBA" id="ARBA00011353"/>
    </source>
</evidence>
<dbReference type="OrthoDB" id="433924at2759"/>
<keyword evidence="5" id="KW-1185">Reference proteome</keyword>
<reference evidence="4" key="1">
    <citation type="submission" date="2021-10" db="EMBL/GenBank/DDBJ databases">
        <authorList>
            <person name="Piombo E."/>
        </authorList>
    </citation>
    <scope>NUCLEOTIDE SEQUENCE</scope>
</reference>
<comment type="caution">
    <text evidence="4">The sequence shown here is derived from an EMBL/GenBank/DDBJ whole genome shotgun (WGS) entry which is preliminary data.</text>
</comment>
<feature type="compositionally biased region" description="Low complexity" evidence="2">
    <location>
        <begin position="7"/>
        <end position="31"/>
    </location>
</feature>
<name>A0A9N9Z0Z1_9HYPO</name>
<dbReference type="SMART" id="SM00298">
    <property type="entry name" value="CHROMO"/>
    <property type="match status" value="2"/>
</dbReference>
<dbReference type="EMBL" id="CABFOC020000018">
    <property type="protein sequence ID" value="CAH0047087.1"/>
    <property type="molecule type" value="Genomic_DNA"/>
</dbReference>
<evidence type="ECO:0000256" key="2">
    <source>
        <dbReference type="SAM" id="MobiDB-lite"/>
    </source>
</evidence>
<feature type="domain" description="Chromo" evidence="3">
    <location>
        <begin position="137"/>
        <end position="189"/>
    </location>
</feature>
<dbReference type="AlphaFoldDB" id="A0A9N9Z0Z1"/>
<sequence>MTEDYDSPSLISPSPSPSPSRSASRSPSSEPTVAEQSNGAARAQNAKKEAPAKTSSSAAAAASGNRIGKWTFRKITNHRWSGNDIELQIHWDDPDEITWEPEKTIHRDAKSALINYWKRQPEGRPLNPQDPESFTIFAFKGVKLGQKRKRQILVEWVGWAKPTWEPEAVIKETAPKALKEYLRKRSGRH</sequence>